<reference evidence="2" key="1">
    <citation type="journal article" date="2009" name="Plant Cell Rep.">
        <title>Comparative sequence analysis for Brassica oleracea with similar sequences in B. rapa and Arabidopsis thaliana.</title>
        <authorList>
            <person name="Qiu D."/>
            <person name="Gao M."/>
            <person name="Li G."/>
            <person name="Quiros C."/>
        </authorList>
    </citation>
    <scope>NUCLEOTIDE SEQUENCE</scope>
</reference>
<organism evidence="2">
    <name type="scientific">Brassica oleracea</name>
    <name type="common">Wild cabbage</name>
    <dbReference type="NCBI Taxonomy" id="3712"/>
    <lineage>
        <taxon>Eukaryota</taxon>
        <taxon>Viridiplantae</taxon>
        <taxon>Streptophyta</taxon>
        <taxon>Embryophyta</taxon>
        <taxon>Tracheophyta</taxon>
        <taxon>Spermatophyta</taxon>
        <taxon>Magnoliopsida</taxon>
        <taxon>eudicotyledons</taxon>
        <taxon>Gunneridae</taxon>
        <taxon>Pentapetalae</taxon>
        <taxon>rosids</taxon>
        <taxon>malvids</taxon>
        <taxon>Brassicales</taxon>
        <taxon>Brassicaceae</taxon>
        <taxon>Brassiceae</taxon>
        <taxon>Brassica</taxon>
    </lineage>
</organism>
<feature type="compositionally biased region" description="Low complexity" evidence="1">
    <location>
        <begin position="90"/>
        <end position="108"/>
    </location>
</feature>
<feature type="compositionally biased region" description="Acidic residues" evidence="1">
    <location>
        <begin position="109"/>
        <end position="118"/>
    </location>
</feature>
<evidence type="ECO:0000313" key="2">
    <source>
        <dbReference type="EMBL" id="ACB59202.1"/>
    </source>
</evidence>
<protein>
    <submittedName>
        <fullName evidence="2">GCN5-related protein</fullName>
    </submittedName>
</protein>
<dbReference type="PANTHER" id="PTHR47489:SF2">
    <property type="entry name" value="GCN5-RELATED N-ACETYLTRANSFERASE 5, CHLOROPLASTIC"/>
    <property type="match status" value="1"/>
</dbReference>
<sequence length="347" mass="39058">MWALSPNTLMGLWRIVKTLRFTIITTKFVSYFIHLRERDDEASSRVSMAAVSIALAFSLDSLKQNQSKKLPLSSRYPSLCSSRSRRRSSLRFASLPSSHSTSISTATETGEEEEEEESTPTKSTGSYDFLEETFRTGRFLSNAELEKLKALEGFAYFQELESGTMWVRVMRQGEMDSTVSLLAESFGESMMLPSGYQSVLRFLVKQYLIERREVLPHAVTLVGFFRRKTDSGSGDGEEEVVDEMAGTVEVCLDKRGANASPPSPTPPKESPYVCNMTVKEDLRRMVDEAPFNMYKKAGYEVVKTDTVLVLLMLQRRKHLMRKKLPPSTTSPSDVVESDNELTSSVNV</sequence>
<dbReference type="AlphaFoldDB" id="B2D2G9"/>
<evidence type="ECO:0000256" key="1">
    <source>
        <dbReference type="SAM" id="MobiDB-lite"/>
    </source>
</evidence>
<proteinExistence type="predicted"/>
<accession>B2D2G9</accession>
<feature type="region of interest" description="Disordered" evidence="1">
    <location>
        <begin position="322"/>
        <end position="347"/>
    </location>
</feature>
<dbReference type="EMBL" id="EU579454">
    <property type="protein sequence ID" value="ACB59202.1"/>
    <property type="molecule type" value="Genomic_DNA"/>
</dbReference>
<dbReference type="PANTHER" id="PTHR47489">
    <property type="entry name" value="ACYL-COA N-ACYLTRANSFERASES (NAT) SUPERFAMILY PROTEIN"/>
    <property type="match status" value="1"/>
</dbReference>
<feature type="region of interest" description="Disordered" evidence="1">
    <location>
        <begin position="90"/>
        <end position="127"/>
    </location>
</feature>
<dbReference type="ExpressionAtlas" id="B2D2G9">
    <property type="expression patterns" value="baseline"/>
</dbReference>
<name>B2D2G9_BRAOL</name>